<dbReference type="SMART" id="SM00972">
    <property type="entry name" value="SCPU"/>
    <property type="match status" value="1"/>
</dbReference>
<evidence type="ECO:0000259" key="2">
    <source>
        <dbReference type="Pfam" id="PF05229"/>
    </source>
</evidence>
<dbReference type="Pfam" id="PF05229">
    <property type="entry name" value="SCPU"/>
    <property type="match status" value="1"/>
</dbReference>
<dbReference type="OrthoDB" id="582666at2"/>
<dbReference type="InterPro" id="IPR007893">
    <property type="entry name" value="Spore_coat_U/FanG"/>
</dbReference>
<feature type="signal peptide" evidence="1">
    <location>
        <begin position="1"/>
        <end position="23"/>
    </location>
</feature>
<feature type="domain" description="Spore coat protein U/FanG" evidence="2">
    <location>
        <begin position="14"/>
        <end position="141"/>
    </location>
</feature>
<protein>
    <submittedName>
        <fullName evidence="3">SCPU domain-containing protein</fullName>
    </submittedName>
</protein>
<dbReference type="Proteomes" id="UP000298213">
    <property type="component" value="Unassembled WGS sequence"/>
</dbReference>
<organism evidence="3 4">
    <name type="scientific">Sphingomonas parva</name>
    <dbReference type="NCBI Taxonomy" id="2555898"/>
    <lineage>
        <taxon>Bacteria</taxon>
        <taxon>Pseudomonadati</taxon>
        <taxon>Pseudomonadota</taxon>
        <taxon>Alphaproteobacteria</taxon>
        <taxon>Sphingomonadales</taxon>
        <taxon>Sphingomonadaceae</taxon>
        <taxon>Sphingomonas</taxon>
    </lineage>
</organism>
<evidence type="ECO:0000313" key="3">
    <source>
        <dbReference type="EMBL" id="TFI57258.1"/>
    </source>
</evidence>
<reference evidence="3 4" key="1">
    <citation type="submission" date="2019-03" db="EMBL/GenBank/DDBJ databases">
        <title>Genome sequence of Sphingomonas sp. 17J27-24.</title>
        <authorList>
            <person name="Kim M."/>
            <person name="Maeng S."/>
            <person name="Sathiyaraj S."/>
        </authorList>
    </citation>
    <scope>NUCLEOTIDE SEQUENCE [LARGE SCALE GENOMIC DNA]</scope>
    <source>
        <strain evidence="3 4">17J27-24</strain>
    </source>
</reference>
<dbReference type="AlphaFoldDB" id="A0A4Y8ZMN0"/>
<dbReference type="EMBL" id="SPDV01000035">
    <property type="protein sequence ID" value="TFI57258.1"/>
    <property type="molecule type" value="Genomic_DNA"/>
</dbReference>
<name>A0A4Y8ZMN0_9SPHN</name>
<feature type="chain" id="PRO_5021430136" evidence="1">
    <location>
        <begin position="24"/>
        <end position="144"/>
    </location>
</feature>
<accession>A0A4Y8ZMN0</accession>
<keyword evidence="4" id="KW-1185">Reference proteome</keyword>
<sequence length="144" mass="14773">MPRNSLYLSALLAIAAAAGPAQACTISAVGVAFGTYDPKSSAPRTGFGRISLDCHPNARPVIALGAGLGGNLLQRRMSNGRSTLNYNLYTDAGLTSVWGDGTGGTLSISAPKKTSSYTVYGRIPAGQNVSAGSYSDVLIVTVIY</sequence>
<dbReference type="InterPro" id="IPR053167">
    <property type="entry name" value="Spore_coat_component"/>
</dbReference>
<evidence type="ECO:0000256" key="1">
    <source>
        <dbReference type="SAM" id="SignalP"/>
    </source>
</evidence>
<proteinExistence type="predicted"/>
<dbReference type="RefSeq" id="WP_135088789.1">
    <property type="nucleotide sequence ID" value="NZ_SPDV01000035.1"/>
</dbReference>
<keyword evidence="1" id="KW-0732">Signal</keyword>
<dbReference type="PANTHER" id="PTHR37089">
    <property type="entry name" value="PROTEIN U-RELATED"/>
    <property type="match status" value="1"/>
</dbReference>
<evidence type="ECO:0000313" key="4">
    <source>
        <dbReference type="Proteomes" id="UP000298213"/>
    </source>
</evidence>
<dbReference type="PANTHER" id="PTHR37089:SF3">
    <property type="entry name" value="EXPORTED PROTEIN"/>
    <property type="match status" value="1"/>
</dbReference>
<comment type="caution">
    <text evidence="3">The sequence shown here is derived from an EMBL/GenBank/DDBJ whole genome shotgun (WGS) entry which is preliminary data.</text>
</comment>
<gene>
    <name evidence="3" type="ORF">E2493_16280</name>
</gene>